<accession>X1FB41</accession>
<dbReference type="GO" id="GO:0009228">
    <property type="term" value="P:thiamine biosynthetic process"/>
    <property type="evidence" value="ECO:0007669"/>
    <property type="project" value="InterPro"/>
</dbReference>
<sequence>MDLSELGEFGLIDLIHTITERLKDPEHPSWQRLLIGIGDDTAAWQSNGQTQLATTDTLVQNVHFDLNDITWEELGWKALAINLSDIAAMGGIPQYALVSLALPGALEVENICEFYNGMARLANESGVAIVGGNIAVAPNVVITVFLLGSARNERILRRSSATPGEQIAVTGYLGLSAACLMMLKERTSLDAETIRILRQGHFRPVPRVREGQVLVDQGIKTAIDISDGLIADLGHICEASEVSAEVRI</sequence>
<feature type="non-terminal residue" evidence="3">
    <location>
        <position position="248"/>
    </location>
</feature>
<dbReference type="InterPro" id="IPR016188">
    <property type="entry name" value="PurM-like_N"/>
</dbReference>
<dbReference type="Gene3D" id="3.30.1330.10">
    <property type="entry name" value="PurM-like, N-terminal domain"/>
    <property type="match status" value="1"/>
</dbReference>
<evidence type="ECO:0000313" key="3">
    <source>
        <dbReference type="EMBL" id="GAH42861.1"/>
    </source>
</evidence>
<dbReference type="AlphaFoldDB" id="X1FB41"/>
<dbReference type="EMBL" id="BARU01011237">
    <property type="protein sequence ID" value="GAH42861.1"/>
    <property type="molecule type" value="Genomic_DNA"/>
</dbReference>
<comment type="caution">
    <text evidence="3">The sequence shown here is derived from an EMBL/GenBank/DDBJ whole genome shotgun (WGS) entry which is preliminary data.</text>
</comment>
<dbReference type="PANTHER" id="PTHR30270">
    <property type="entry name" value="THIAMINE-MONOPHOSPHATE KINASE"/>
    <property type="match status" value="1"/>
</dbReference>
<dbReference type="CDD" id="cd02194">
    <property type="entry name" value="ThiL"/>
    <property type="match status" value="1"/>
</dbReference>
<reference evidence="3" key="1">
    <citation type="journal article" date="2014" name="Front. Microbiol.">
        <title>High frequency of phylogenetically diverse reductive dehalogenase-homologous genes in deep subseafloor sedimentary metagenomes.</title>
        <authorList>
            <person name="Kawai M."/>
            <person name="Futagami T."/>
            <person name="Toyoda A."/>
            <person name="Takaki Y."/>
            <person name="Nishi S."/>
            <person name="Hori S."/>
            <person name="Arai W."/>
            <person name="Tsubouchi T."/>
            <person name="Morono Y."/>
            <person name="Uchiyama I."/>
            <person name="Ito T."/>
            <person name="Fujiyama A."/>
            <person name="Inagaki F."/>
            <person name="Takami H."/>
        </authorList>
    </citation>
    <scope>NUCLEOTIDE SEQUENCE</scope>
    <source>
        <strain evidence="3">Expedition CK06-06</strain>
    </source>
</reference>
<evidence type="ECO:0000259" key="2">
    <source>
        <dbReference type="Pfam" id="PF00586"/>
    </source>
</evidence>
<keyword evidence="1" id="KW-0812">Transmembrane</keyword>
<dbReference type="InterPro" id="IPR036921">
    <property type="entry name" value="PurM-like_N_sf"/>
</dbReference>
<keyword evidence="1" id="KW-0472">Membrane</keyword>
<proteinExistence type="predicted"/>
<protein>
    <recommendedName>
        <fullName evidence="2">PurM-like N-terminal domain-containing protein</fullName>
    </recommendedName>
</protein>
<dbReference type="InterPro" id="IPR006283">
    <property type="entry name" value="ThiL-like"/>
</dbReference>
<dbReference type="PANTHER" id="PTHR30270:SF0">
    <property type="entry name" value="THIAMINE-MONOPHOSPHATE KINASE"/>
    <property type="match status" value="1"/>
</dbReference>
<keyword evidence="1" id="KW-1133">Transmembrane helix</keyword>
<evidence type="ECO:0000256" key="1">
    <source>
        <dbReference type="SAM" id="Phobius"/>
    </source>
</evidence>
<dbReference type="InterPro" id="IPR036676">
    <property type="entry name" value="PurM-like_C_sf"/>
</dbReference>
<dbReference type="Pfam" id="PF00586">
    <property type="entry name" value="AIRS"/>
    <property type="match status" value="1"/>
</dbReference>
<name>X1FB41_9ZZZZ</name>
<dbReference type="SUPFAM" id="SSF55326">
    <property type="entry name" value="PurM N-terminal domain-like"/>
    <property type="match status" value="1"/>
</dbReference>
<gene>
    <name evidence="3" type="ORF">S03H2_21167</name>
</gene>
<dbReference type="GO" id="GO:0009030">
    <property type="term" value="F:thiamine-phosphate kinase activity"/>
    <property type="evidence" value="ECO:0007669"/>
    <property type="project" value="InterPro"/>
</dbReference>
<feature type="domain" description="PurM-like N-terminal" evidence="2">
    <location>
        <begin position="38"/>
        <end position="149"/>
    </location>
</feature>
<feature type="transmembrane region" description="Helical" evidence="1">
    <location>
        <begin position="126"/>
        <end position="148"/>
    </location>
</feature>
<dbReference type="NCBIfam" id="TIGR01379">
    <property type="entry name" value="thiL"/>
    <property type="match status" value="1"/>
</dbReference>
<dbReference type="Gene3D" id="3.90.650.10">
    <property type="entry name" value="PurM-like C-terminal domain"/>
    <property type="match status" value="1"/>
</dbReference>
<organism evidence="3">
    <name type="scientific">marine sediment metagenome</name>
    <dbReference type="NCBI Taxonomy" id="412755"/>
    <lineage>
        <taxon>unclassified sequences</taxon>
        <taxon>metagenomes</taxon>
        <taxon>ecological metagenomes</taxon>
    </lineage>
</organism>
<dbReference type="SUPFAM" id="SSF56042">
    <property type="entry name" value="PurM C-terminal domain-like"/>
    <property type="match status" value="1"/>
</dbReference>